<dbReference type="GO" id="GO:0005525">
    <property type="term" value="F:GTP binding"/>
    <property type="evidence" value="ECO:0007669"/>
    <property type="project" value="InterPro"/>
</dbReference>
<feature type="domain" description="Molybdopterin-guanine dinucleotide biosynthesis protein B (MobB)" evidence="1">
    <location>
        <begin position="5"/>
        <end position="137"/>
    </location>
</feature>
<dbReference type="InterPro" id="IPR052539">
    <property type="entry name" value="MGD_biosynthesis_adapter"/>
</dbReference>
<dbReference type="InterPro" id="IPR027417">
    <property type="entry name" value="P-loop_NTPase"/>
</dbReference>
<dbReference type="PANTHER" id="PTHR40072:SF1">
    <property type="entry name" value="MOLYBDOPTERIN-GUANINE DINUCLEOTIDE BIOSYNTHESIS ADAPTER PROTEIN"/>
    <property type="match status" value="1"/>
</dbReference>
<dbReference type="AlphaFoldDB" id="E8T5M8"/>
<dbReference type="InterPro" id="IPR004435">
    <property type="entry name" value="MobB_dom"/>
</dbReference>
<dbReference type="EMBL" id="CP002444">
    <property type="protein sequence ID" value="ADU96503.1"/>
    <property type="molecule type" value="Genomic_DNA"/>
</dbReference>
<dbReference type="Proteomes" id="UP000006362">
    <property type="component" value="Chromosome"/>
</dbReference>
<dbReference type="SUPFAM" id="SSF52540">
    <property type="entry name" value="P-loop containing nucleoside triphosphate hydrolases"/>
    <property type="match status" value="1"/>
</dbReference>
<dbReference type="PANTHER" id="PTHR40072">
    <property type="entry name" value="MOLYBDOPTERIN-GUANINE DINUCLEOTIDE BIOSYNTHESIS ADAPTER PROTEIN-RELATED"/>
    <property type="match status" value="1"/>
</dbReference>
<organism evidence="2 3">
    <name type="scientific">Thermovibrio ammonificans (strain DSM 15698 / JCM 12110 / HB-1)</name>
    <dbReference type="NCBI Taxonomy" id="648996"/>
    <lineage>
        <taxon>Bacteria</taxon>
        <taxon>Pseudomonadati</taxon>
        <taxon>Aquificota</taxon>
        <taxon>Aquificia</taxon>
        <taxon>Desulfurobacteriales</taxon>
        <taxon>Desulfurobacteriaceae</taxon>
        <taxon>Thermovibrio</taxon>
    </lineage>
</organism>
<evidence type="ECO:0000313" key="3">
    <source>
        <dbReference type="Proteomes" id="UP000006362"/>
    </source>
</evidence>
<dbReference type="CDD" id="cd03116">
    <property type="entry name" value="MobB"/>
    <property type="match status" value="1"/>
</dbReference>
<dbReference type="Pfam" id="PF03205">
    <property type="entry name" value="MobB"/>
    <property type="match status" value="1"/>
</dbReference>
<gene>
    <name evidence="2" type="ordered locus">Theam_0531</name>
</gene>
<dbReference type="eggNOG" id="COG1763">
    <property type="taxonomic scope" value="Bacteria"/>
</dbReference>
<reference evidence="2" key="1">
    <citation type="submission" date="2011-01" db="EMBL/GenBank/DDBJ databases">
        <title>Complete sequence of chromosome of Thermovibrio ammonificans HB-1.</title>
        <authorList>
            <consortium name="US DOE Joint Genome Institute"/>
            <person name="Lucas S."/>
            <person name="Copeland A."/>
            <person name="Lapidus A."/>
            <person name="Cheng J.-F."/>
            <person name="Goodwin L."/>
            <person name="Pitluck S."/>
            <person name="Davenport K."/>
            <person name="Detter J.C."/>
            <person name="Han C."/>
            <person name="Tapia R."/>
            <person name="Land M."/>
            <person name="Hauser L."/>
            <person name="Kyrpides N."/>
            <person name="Ivanova N."/>
            <person name="Ovchinnikova G."/>
            <person name="Vetriani C."/>
            <person name="Woyke T."/>
        </authorList>
    </citation>
    <scope>NUCLEOTIDE SEQUENCE [LARGE SCALE GENOMIC DNA]</scope>
    <source>
        <strain evidence="2">HB-1</strain>
    </source>
</reference>
<dbReference type="NCBIfam" id="TIGR00176">
    <property type="entry name" value="mobB"/>
    <property type="match status" value="1"/>
</dbReference>
<accession>E8T5M8</accession>
<evidence type="ECO:0000259" key="1">
    <source>
        <dbReference type="Pfam" id="PF03205"/>
    </source>
</evidence>
<dbReference type="OrthoDB" id="9786803at2"/>
<dbReference type="HOGENOM" id="CLU_068199_0_2_0"/>
<dbReference type="GO" id="GO:0006777">
    <property type="term" value="P:Mo-molybdopterin cofactor biosynthetic process"/>
    <property type="evidence" value="ECO:0007669"/>
    <property type="project" value="InterPro"/>
</dbReference>
<keyword evidence="3" id="KW-1185">Reference proteome</keyword>
<dbReference type="Gene3D" id="3.40.50.300">
    <property type="entry name" value="P-loop containing nucleotide triphosphate hydrolases"/>
    <property type="match status" value="1"/>
</dbReference>
<name>E8T5M8_THEA1</name>
<proteinExistence type="predicted"/>
<protein>
    <submittedName>
        <fullName evidence="2">Molybdopterin-guanine dinucleotide biosynthesis protein B</fullName>
    </submittedName>
</protein>
<sequence>MVKAISFIGYHNSGKTTLAAQVIKILKEKGYKVAAVKSTKHENVLPEKEGTDTYKLAKVGAEAVALVEPHQSIIRIFKNKEELELQTFLNRHFSNFDVVICEGFKNYSLPKIEVLRKEQKTEPLFKRVENVVAVATDFKVEGITNLPLNSPEEVAEFIESEIIKSEEEPFTVTLSVNGKEVEMKPFIRHMLAELLGGFLKPLKGIEEPVELIEVCVKRREK</sequence>
<dbReference type="RefSeq" id="WP_013537289.1">
    <property type="nucleotide sequence ID" value="NC_014926.1"/>
</dbReference>
<dbReference type="KEGG" id="tam:Theam_0531"/>
<dbReference type="STRING" id="648996.Theam_0531"/>
<evidence type="ECO:0000313" key="2">
    <source>
        <dbReference type="EMBL" id="ADU96503.1"/>
    </source>
</evidence>